<comment type="pathway">
    <text evidence="2">Plant hormone metabolism; auxin biosynthesis.</text>
</comment>
<comment type="caution">
    <text evidence="12">The sequence shown here is derived from an EMBL/GenBank/DDBJ whole genome shotgun (WGS) entry which is preliminary data.</text>
</comment>
<keyword evidence="8 11" id="KW-0503">Monooxygenase</keyword>
<organism evidence="12 13">
    <name type="scientific">Citrus unshiu</name>
    <name type="common">Satsuma mandarin</name>
    <name type="synonym">Citrus nobilis var. unshiu</name>
    <dbReference type="NCBI Taxonomy" id="55188"/>
    <lineage>
        <taxon>Eukaryota</taxon>
        <taxon>Viridiplantae</taxon>
        <taxon>Streptophyta</taxon>
        <taxon>Embryophyta</taxon>
        <taxon>Tracheophyta</taxon>
        <taxon>Spermatophyta</taxon>
        <taxon>Magnoliopsida</taxon>
        <taxon>eudicotyledons</taxon>
        <taxon>Gunneridae</taxon>
        <taxon>Pentapetalae</taxon>
        <taxon>rosids</taxon>
        <taxon>malvids</taxon>
        <taxon>Sapindales</taxon>
        <taxon>Rutaceae</taxon>
        <taxon>Aurantioideae</taxon>
        <taxon>Citrus</taxon>
    </lineage>
</organism>
<evidence type="ECO:0000256" key="7">
    <source>
        <dbReference type="ARBA" id="ARBA00023002"/>
    </source>
</evidence>
<dbReference type="PRINTS" id="PR00469">
    <property type="entry name" value="PNDRDTASEII"/>
</dbReference>
<evidence type="ECO:0000256" key="3">
    <source>
        <dbReference type="ARBA" id="ARBA00009183"/>
    </source>
</evidence>
<protein>
    <recommendedName>
        <fullName evidence="11">Flavin-containing monooxygenase</fullName>
        <ecNumber evidence="11">1.-.-.-</ecNumber>
    </recommendedName>
</protein>
<dbReference type="InterPro" id="IPR036188">
    <property type="entry name" value="FAD/NAD-bd_sf"/>
</dbReference>
<evidence type="ECO:0000313" key="12">
    <source>
        <dbReference type="EMBL" id="GAY52032.1"/>
    </source>
</evidence>
<proteinExistence type="inferred from homology"/>
<evidence type="ECO:0000256" key="11">
    <source>
        <dbReference type="RuleBase" id="RU361177"/>
    </source>
</evidence>
<gene>
    <name evidence="12" type="ORF">CUMW_138840</name>
</gene>
<evidence type="ECO:0000256" key="8">
    <source>
        <dbReference type="ARBA" id="ARBA00023033"/>
    </source>
</evidence>
<evidence type="ECO:0000256" key="10">
    <source>
        <dbReference type="ARBA" id="ARBA00047707"/>
    </source>
</evidence>
<keyword evidence="9" id="KW-0073">Auxin biosynthesis</keyword>
<dbReference type="GO" id="GO:0050660">
    <property type="term" value="F:flavin adenine dinucleotide binding"/>
    <property type="evidence" value="ECO:0007669"/>
    <property type="project" value="InterPro"/>
</dbReference>
<dbReference type="Pfam" id="PF00743">
    <property type="entry name" value="FMO-like"/>
    <property type="match status" value="1"/>
</dbReference>
<dbReference type="EC" id="1.-.-.-" evidence="11"/>
<dbReference type="EMBL" id="BDQV01000077">
    <property type="protein sequence ID" value="GAY52032.1"/>
    <property type="molecule type" value="Genomic_DNA"/>
</dbReference>
<dbReference type="InterPro" id="IPR050982">
    <property type="entry name" value="Auxin_biosynth/cation_transpt"/>
</dbReference>
<dbReference type="PIRSF" id="PIRSF000332">
    <property type="entry name" value="FMO"/>
    <property type="match status" value="1"/>
</dbReference>
<dbReference type="Proteomes" id="UP000236630">
    <property type="component" value="Unassembled WGS sequence"/>
</dbReference>
<comment type="similarity">
    <text evidence="3 11">Belongs to the FMO family.</text>
</comment>
<comment type="cofactor">
    <cofactor evidence="1 11">
        <name>FAD</name>
        <dbReference type="ChEBI" id="CHEBI:57692"/>
    </cofactor>
</comment>
<dbReference type="GO" id="GO:0103075">
    <property type="term" value="F:indole-3-pyruvate monooxygenase activity"/>
    <property type="evidence" value="ECO:0007669"/>
    <property type="project" value="UniProtKB-EC"/>
</dbReference>
<dbReference type="AlphaFoldDB" id="A0A2H5PI39"/>
<dbReference type="PANTHER" id="PTHR43539">
    <property type="entry name" value="FLAVIN-BINDING MONOOXYGENASE-LIKE PROTEIN (AFU_ORTHOLOGUE AFUA_4G09220)"/>
    <property type="match status" value="1"/>
</dbReference>
<dbReference type="STRING" id="55188.A0A2H5PI39"/>
<dbReference type="GO" id="GO:0004499">
    <property type="term" value="F:N,N-dimethylaniline monooxygenase activity"/>
    <property type="evidence" value="ECO:0007669"/>
    <property type="project" value="InterPro"/>
</dbReference>
<evidence type="ECO:0000256" key="1">
    <source>
        <dbReference type="ARBA" id="ARBA00001974"/>
    </source>
</evidence>
<dbReference type="PANTHER" id="PTHR43539:SF9">
    <property type="entry name" value="INDOLE-3-PYRUVATE MONOOXYGENASE YUCCA11-RELATED"/>
    <property type="match status" value="1"/>
</dbReference>
<name>A0A2H5PI39_CITUN</name>
<dbReference type="Gene3D" id="3.50.50.60">
    <property type="entry name" value="FAD/NAD(P)-binding domain"/>
    <property type="match status" value="1"/>
</dbReference>
<dbReference type="InterPro" id="IPR020946">
    <property type="entry name" value="Flavin_mOase-like"/>
</dbReference>
<dbReference type="GO" id="GO:0050661">
    <property type="term" value="F:NADP binding"/>
    <property type="evidence" value="ECO:0007669"/>
    <property type="project" value="InterPro"/>
</dbReference>
<accession>A0A2H5PI39</accession>
<evidence type="ECO:0000256" key="4">
    <source>
        <dbReference type="ARBA" id="ARBA00022630"/>
    </source>
</evidence>
<reference evidence="12 13" key="1">
    <citation type="journal article" date="2017" name="Front. Genet.">
        <title>Draft sequencing of the heterozygous diploid genome of Satsuma (Citrus unshiu Marc.) using a hybrid assembly approach.</title>
        <authorList>
            <person name="Shimizu T."/>
            <person name="Tanizawa Y."/>
            <person name="Mochizuki T."/>
            <person name="Nagasaki H."/>
            <person name="Yoshioka T."/>
            <person name="Toyoda A."/>
            <person name="Fujiyama A."/>
            <person name="Kaminuma E."/>
            <person name="Nakamura Y."/>
        </authorList>
    </citation>
    <scope>NUCLEOTIDE SEQUENCE [LARGE SCALE GENOMIC DNA]</scope>
    <source>
        <strain evidence="13">cv. Miyagawa wase</strain>
    </source>
</reference>
<evidence type="ECO:0000256" key="9">
    <source>
        <dbReference type="ARBA" id="ARBA00023070"/>
    </source>
</evidence>
<evidence type="ECO:0000256" key="2">
    <source>
        <dbReference type="ARBA" id="ARBA00004814"/>
    </source>
</evidence>
<keyword evidence="5 11" id="KW-0274">FAD</keyword>
<dbReference type="SUPFAM" id="SSF51905">
    <property type="entry name" value="FAD/NAD(P)-binding domain"/>
    <property type="match status" value="2"/>
</dbReference>
<keyword evidence="6" id="KW-0521">NADP</keyword>
<keyword evidence="13" id="KW-1185">Reference proteome</keyword>
<comment type="catalytic activity">
    <reaction evidence="10">
        <text>indole-3-pyruvate + NADPH + O2 + H(+) = (indol-3-yl)acetate + CO2 + NADP(+) + H2O</text>
        <dbReference type="Rhea" id="RHEA:34331"/>
        <dbReference type="ChEBI" id="CHEBI:15377"/>
        <dbReference type="ChEBI" id="CHEBI:15378"/>
        <dbReference type="ChEBI" id="CHEBI:15379"/>
        <dbReference type="ChEBI" id="CHEBI:16526"/>
        <dbReference type="ChEBI" id="CHEBI:17640"/>
        <dbReference type="ChEBI" id="CHEBI:30854"/>
        <dbReference type="ChEBI" id="CHEBI:57783"/>
        <dbReference type="ChEBI" id="CHEBI:58349"/>
        <dbReference type="EC" id="1.14.13.168"/>
    </reaction>
</comment>
<dbReference type="PRINTS" id="PR00368">
    <property type="entry name" value="FADPNR"/>
</dbReference>
<evidence type="ECO:0000313" key="13">
    <source>
        <dbReference type="Proteomes" id="UP000236630"/>
    </source>
</evidence>
<evidence type="ECO:0000256" key="5">
    <source>
        <dbReference type="ARBA" id="ARBA00022827"/>
    </source>
</evidence>
<sequence>MEEVPVVIVGAGPAGLATSACLNNLSVPNIILEREDCSASLWKKRAYDRMKLHLAKQFCELPHMPFPSRTPTFVPRISFINYVDNYVSQMGINPRYHRSVESASYDENAKAWIIVAKNTALDAYEEYVARYLVVATGENGQGLIPEVPGLGSFEGEYMHSSKYENGGKFIGKNVLVVGCGNSGMEIAYDLSSCGACTSIVVRGPVHVLTREIVFAGMLLLKFLPCKLVDFIVVMLSKMKFGNLFKYGLERPKKGPFYFKAITGQTPTIDVGAMDKIRKGEIQVFPSITSINRNEVEFENGKIEEFEAIIFATGYKSTVRNWLKRADKDFFDEYGMPKRNCPNHWKGENGLYCAGFSRTGLHGISIDAKNIANDINLALTDHQV</sequence>
<keyword evidence="7 11" id="KW-0560">Oxidoreductase</keyword>
<dbReference type="InterPro" id="IPR000960">
    <property type="entry name" value="Flavin_mOase"/>
</dbReference>
<keyword evidence="4 11" id="KW-0285">Flavoprotein</keyword>
<dbReference type="GO" id="GO:0009851">
    <property type="term" value="P:auxin biosynthetic process"/>
    <property type="evidence" value="ECO:0007669"/>
    <property type="project" value="UniProtKB-KW"/>
</dbReference>
<evidence type="ECO:0000256" key="6">
    <source>
        <dbReference type="ARBA" id="ARBA00022857"/>
    </source>
</evidence>